<evidence type="ECO:0000256" key="2">
    <source>
        <dbReference type="ARBA" id="ARBA00022448"/>
    </source>
</evidence>
<evidence type="ECO:0000256" key="7">
    <source>
        <dbReference type="RuleBase" id="RU363032"/>
    </source>
</evidence>
<dbReference type="InterPro" id="IPR000515">
    <property type="entry name" value="MetI-like"/>
</dbReference>
<dbReference type="OrthoDB" id="9812701at2"/>
<dbReference type="SUPFAM" id="SSF161098">
    <property type="entry name" value="MetI-like"/>
    <property type="match status" value="1"/>
</dbReference>
<comment type="subcellular location">
    <subcellularLocation>
        <location evidence="1 7">Cell membrane</location>
        <topology evidence="1 7">Multi-pass membrane protein</topology>
    </subcellularLocation>
</comment>
<dbReference type="GO" id="GO:0005886">
    <property type="term" value="C:plasma membrane"/>
    <property type="evidence" value="ECO:0007669"/>
    <property type="project" value="UniProtKB-SubCell"/>
</dbReference>
<dbReference type="GO" id="GO:0055085">
    <property type="term" value="P:transmembrane transport"/>
    <property type="evidence" value="ECO:0007669"/>
    <property type="project" value="InterPro"/>
</dbReference>
<dbReference type="EMBL" id="PVZF01000014">
    <property type="protein sequence ID" value="PRY11196.1"/>
    <property type="molecule type" value="Genomic_DNA"/>
</dbReference>
<organism evidence="10 11">
    <name type="scientific">Kineococcus rhizosphaerae</name>
    <dbReference type="NCBI Taxonomy" id="559628"/>
    <lineage>
        <taxon>Bacteria</taxon>
        <taxon>Bacillati</taxon>
        <taxon>Actinomycetota</taxon>
        <taxon>Actinomycetes</taxon>
        <taxon>Kineosporiales</taxon>
        <taxon>Kineosporiaceae</taxon>
        <taxon>Kineococcus</taxon>
    </lineage>
</organism>
<comment type="similarity">
    <text evidence="7">Belongs to the binding-protein-dependent transport system permease family.</text>
</comment>
<gene>
    <name evidence="10" type="ORF">CLV37_114151</name>
</gene>
<dbReference type="Pfam" id="PF00528">
    <property type="entry name" value="BPD_transp_1"/>
    <property type="match status" value="1"/>
</dbReference>
<feature type="transmembrane region" description="Helical" evidence="7">
    <location>
        <begin position="264"/>
        <end position="284"/>
    </location>
</feature>
<dbReference type="CDD" id="cd06261">
    <property type="entry name" value="TM_PBP2"/>
    <property type="match status" value="1"/>
</dbReference>
<feature type="region of interest" description="Disordered" evidence="8">
    <location>
        <begin position="1"/>
        <end position="22"/>
    </location>
</feature>
<feature type="transmembrane region" description="Helical" evidence="7">
    <location>
        <begin position="31"/>
        <end position="51"/>
    </location>
</feature>
<evidence type="ECO:0000256" key="6">
    <source>
        <dbReference type="ARBA" id="ARBA00023136"/>
    </source>
</evidence>
<evidence type="ECO:0000313" key="10">
    <source>
        <dbReference type="EMBL" id="PRY11196.1"/>
    </source>
</evidence>
<keyword evidence="2 7" id="KW-0813">Transport</keyword>
<dbReference type="InterPro" id="IPR050366">
    <property type="entry name" value="BP-dependent_transpt_permease"/>
</dbReference>
<sequence>MTDLSTTTDAPAAPGRAAGPRRRRRLRAGTVLALLPVVVVLTVAVVGPWIAPLDPTRVVGAPSSAPGGKFLLGTDNAGLDVFSRVLAGARIDVVIATLATLVATTAGIAVGLVVGMNESRGGLLGFLARSCARGMDLLEAVPTIIVALVVVSFFGTSTPTMVLTLAIILAPLQARLVRTEVLRVRHDAYLDAGRQAGLTELELVVRHVLPNSVTPAFQNAPVLFGVTIILTAALGFLGVGLPPPTPEWGAMITRGAGDAAVGKFWAAGAPALALCLTVAAVSLFGRRLAADLRR</sequence>
<dbReference type="PROSITE" id="PS50928">
    <property type="entry name" value="ABC_TM1"/>
    <property type="match status" value="1"/>
</dbReference>
<keyword evidence="11" id="KW-1185">Reference proteome</keyword>
<evidence type="ECO:0000256" key="4">
    <source>
        <dbReference type="ARBA" id="ARBA00022692"/>
    </source>
</evidence>
<dbReference type="PANTHER" id="PTHR43386:SF25">
    <property type="entry name" value="PEPTIDE ABC TRANSPORTER PERMEASE PROTEIN"/>
    <property type="match status" value="1"/>
</dbReference>
<dbReference type="AlphaFoldDB" id="A0A2T0QYC8"/>
<proteinExistence type="inferred from homology"/>
<evidence type="ECO:0000313" key="11">
    <source>
        <dbReference type="Proteomes" id="UP000238083"/>
    </source>
</evidence>
<dbReference type="RefSeq" id="WP_106214843.1">
    <property type="nucleotide sequence ID" value="NZ_PVZF01000014.1"/>
</dbReference>
<dbReference type="PANTHER" id="PTHR43386">
    <property type="entry name" value="OLIGOPEPTIDE TRANSPORT SYSTEM PERMEASE PROTEIN APPC"/>
    <property type="match status" value="1"/>
</dbReference>
<keyword evidence="5 7" id="KW-1133">Transmembrane helix</keyword>
<accession>A0A2T0QYC8</accession>
<evidence type="ECO:0000256" key="3">
    <source>
        <dbReference type="ARBA" id="ARBA00022475"/>
    </source>
</evidence>
<keyword evidence="3" id="KW-1003">Cell membrane</keyword>
<protein>
    <submittedName>
        <fullName evidence="10">Peptide/nickel transport system permease protein</fullName>
    </submittedName>
</protein>
<reference evidence="10 11" key="1">
    <citation type="submission" date="2018-03" db="EMBL/GenBank/DDBJ databases">
        <title>Genomic Encyclopedia of Archaeal and Bacterial Type Strains, Phase II (KMG-II): from individual species to whole genera.</title>
        <authorList>
            <person name="Goeker M."/>
        </authorList>
    </citation>
    <scope>NUCLEOTIDE SEQUENCE [LARGE SCALE GENOMIC DNA]</scope>
    <source>
        <strain evidence="10 11">DSM 19711</strain>
    </source>
</reference>
<feature type="transmembrane region" description="Helical" evidence="7">
    <location>
        <begin position="93"/>
        <end position="116"/>
    </location>
</feature>
<evidence type="ECO:0000256" key="5">
    <source>
        <dbReference type="ARBA" id="ARBA00022989"/>
    </source>
</evidence>
<name>A0A2T0QYC8_9ACTN</name>
<evidence type="ECO:0000256" key="8">
    <source>
        <dbReference type="SAM" id="MobiDB-lite"/>
    </source>
</evidence>
<keyword evidence="6 7" id="KW-0472">Membrane</keyword>
<evidence type="ECO:0000259" key="9">
    <source>
        <dbReference type="PROSITE" id="PS50928"/>
    </source>
</evidence>
<dbReference type="InterPro" id="IPR035906">
    <property type="entry name" value="MetI-like_sf"/>
</dbReference>
<feature type="domain" description="ABC transmembrane type-1" evidence="9">
    <location>
        <begin position="89"/>
        <end position="285"/>
    </location>
</feature>
<evidence type="ECO:0000256" key="1">
    <source>
        <dbReference type="ARBA" id="ARBA00004651"/>
    </source>
</evidence>
<feature type="transmembrane region" description="Helical" evidence="7">
    <location>
        <begin position="160"/>
        <end position="177"/>
    </location>
</feature>
<comment type="caution">
    <text evidence="10">The sequence shown here is derived from an EMBL/GenBank/DDBJ whole genome shotgun (WGS) entry which is preliminary data.</text>
</comment>
<keyword evidence="4 7" id="KW-0812">Transmembrane</keyword>
<dbReference type="Gene3D" id="1.10.3720.10">
    <property type="entry name" value="MetI-like"/>
    <property type="match status" value="1"/>
</dbReference>
<feature type="transmembrane region" description="Helical" evidence="7">
    <location>
        <begin position="222"/>
        <end position="244"/>
    </location>
</feature>
<dbReference type="Proteomes" id="UP000238083">
    <property type="component" value="Unassembled WGS sequence"/>
</dbReference>
<feature type="transmembrane region" description="Helical" evidence="7">
    <location>
        <begin position="137"/>
        <end position="154"/>
    </location>
</feature>